<feature type="domain" description="FAM50A/XAP5 C-terminal" evidence="2">
    <location>
        <begin position="197"/>
        <end position="332"/>
    </location>
</feature>
<organism evidence="3 4">
    <name type="scientific">Pseudomicrostroma glucosiphilum</name>
    <dbReference type="NCBI Taxonomy" id="1684307"/>
    <lineage>
        <taxon>Eukaryota</taxon>
        <taxon>Fungi</taxon>
        <taxon>Dikarya</taxon>
        <taxon>Basidiomycota</taxon>
        <taxon>Ustilaginomycotina</taxon>
        <taxon>Exobasidiomycetes</taxon>
        <taxon>Microstromatales</taxon>
        <taxon>Microstromatales incertae sedis</taxon>
        <taxon>Pseudomicrostroma</taxon>
    </lineage>
</organism>
<evidence type="ECO:0000313" key="4">
    <source>
        <dbReference type="Proteomes" id="UP000245942"/>
    </source>
</evidence>
<dbReference type="GO" id="GO:0005634">
    <property type="term" value="C:nucleus"/>
    <property type="evidence" value="ECO:0007669"/>
    <property type="project" value="InterPro"/>
</dbReference>
<protein>
    <submittedName>
        <fullName evidence="3">XAP5-domain-containing protein</fullName>
    </submittedName>
</protein>
<feature type="compositionally biased region" description="Basic residues" evidence="1">
    <location>
        <begin position="98"/>
        <end position="107"/>
    </location>
</feature>
<name>A0A316UI14_9BASI</name>
<dbReference type="InterPro" id="IPR048337">
    <property type="entry name" value="FAM50A/XAP5_C"/>
</dbReference>
<dbReference type="RefSeq" id="XP_025349995.1">
    <property type="nucleotide sequence ID" value="XM_025491616.1"/>
</dbReference>
<evidence type="ECO:0000256" key="1">
    <source>
        <dbReference type="SAM" id="MobiDB-lite"/>
    </source>
</evidence>
<gene>
    <name evidence="3" type="ORF">BCV69DRAFT_280443</name>
</gene>
<dbReference type="GO" id="GO:0006325">
    <property type="term" value="P:chromatin organization"/>
    <property type="evidence" value="ECO:0007669"/>
    <property type="project" value="TreeGrafter"/>
</dbReference>
<evidence type="ECO:0000259" key="2">
    <source>
        <dbReference type="Pfam" id="PF04921"/>
    </source>
</evidence>
<dbReference type="STRING" id="1684307.A0A316UI14"/>
<dbReference type="OrthoDB" id="1562195at2759"/>
<dbReference type="Pfam" id="PF04921">
    <property type="entry name" value="XAP5"/>
    <property type="match status" value="1"/>
</dbReference>
<dbReference type="PANTHER" id="PTHR12722">
    <property type="entry name" value="XAP-5 PROTEIN-RELATED"/>
    <property type="match status" value="1"/>
</dbReference>
<sequence length="341" mass="39485">MSTSAEEQRRHGKHEKARAMMMEEFDRQKADMAKEAERAQKKAGDRFVGNTDSIEETLKKNTVGLVSAEDFKKRREELEELKRREAAKTSELKAEEKKKKKEKKTVKPKLSFAMDDEEEDGDAMSPFPTKRKAAPSTSSNGNGIAEGEPVAAKKRLLKNPGVDTSFLPDRARDEEERKIRETLRQEWLKKQEDIKGEAIEITYSYWDGTGHRKTVKCKKGDSIADFLEKCRQQFPELRNQSVDNLMYIKEDLIVPHHHTFYEFIINKARGKSGPLFNFDVHEDVRMVADATVEKDESHAGKVVERNWYNRNKHIFPASRWELYEVGKDYGNYSIHDRSKGK</sequence>
<evidence type="ECO:0000313" key="3">
    <source>
        <dbReference type="EMBL" id="PWN22835.1"/>
    </source>
</evidence>
<dbReference type="PANTHER" id="PTHR12722:SF0">
    <property type="entry name" value="PROTEIN FAM50A"/>
    <property type="match status" value="1"/>
</dbReference>
<feature type="compositionally biased region" description="Basic and acidic residues" evidence="1">
    <location>
        <begin position="29"/>
        <end position="45"/>
    </location>
</feature>
<dbReference type="EMBL" id="KZ819322">
    <property type="protein sequence ID" value="PWN22835.1"/>
    <property type="molecule type" value="Genomic_DNA"/>
</dbReference>
<accession>A0A316UI14</accession>
<reference evidence="3 4" key="1">
    <citation type="journal article" date="2018" name="Mol. Biol. Evol.">
        <title>Broad Genomic Sampling Reveals a Smut Pathogenic Ancestry of the Fungal Clade Ustilaginomycotina.</title>
        <authorList>
            <person name="Kijpornyongpan T."/>
            <person name="Mondo S.J."/>
            <person name="Barry K."/>
            <person name="Sandor L."/>
            <person name="Lee J."/>
            <person name="Lipzen A."/>
            <person name="Pangilinan J."/>
            <person name="LaButti K."/>
            <person name="Hainaut M."/>
            <person name="Henrissat B."/>
            <person name="Grigoriev I.V."/>
            <person name="Spatafora J.W."/>
            <person name="Aime M.C."/>
        </authorList>
    </citation>
    <scope>NUCLEOTIDE SEQUENCE [LARGE SCALE GENOMIC DNA]</scope>
    <source>
        <strain evidence="3 4">MCA 4718</strain>
    </source>
</reference>
<keyword evidence="4" id="KW-1185">Reference proteome</keyword>
<proteinExistence type="predicted"/>
<dbReference type="Proteomes" id="UP000245942">
    <property type="component" value="Unassembled WGS sequence"/>
</dbReference>
<dbReference type="InterPro" id="IPR007005">
    <property type="entry name" value="XAP5"/>
</dbReference>
<dbReference type="AlphaFoldDB" id="A0A316UI14"/>
<dbReference type="GeneID" id="37013350"/>
<feature type="region of interest" description="Disordered" evidence="1">
    <location>
        <begin position="80"/>
        <end position="175"/>
    </location>
</feature>
<feature type="region of interest" description="Disordered" evidence="1">
    <location>
        <begin position="29"/>
        <end position="48"/>
    </location>
</feature>
<feature type="compositionally biased region" description="Basic and acidic residues" evidence="1">
    <location>
        <begin position="80"/>
        <end position="97"/>
    </location>
</feature>